<evidence type="ECO:0000313" key="2">
    <source>
        <dbReference type="Proteomes" id="UP001054811"/>
    </source>
</evidence>
<dbReference type="EMBL" id="CP091139">
    <property type="protein sequence ID" value="UUT34307.1"/>
    <property type="molecule type" value="Genomic_DNA"/>
</dbReference>
<organism evidence="1 2">
    <name type="scientific">Microbacterium elymi</name>
    <dbReference type="NCBI Taxonomy" id="2909587"/>
    <lineage>
        <taxon>Bacteria</taxon>
        <taxon>Bacillati</taxon>
        <taxon>Actinomycetota</taxon>
        <taxon>Actinomycetes</taxon>
        <taxon>Micrococcales</taxon>
        <taxon>Microbacteriaceae</taxon>
        <taxon>Microbacterium</taxon>
    </lineage>
</organism>
<keyword evidence="2" id="KW-1185">Reference proteome</keyword>
<evidence type="ECO:0000313" key="1">
    <source>
        <dbReference type="EMBL" id="UUT34307.1"/>
    </source>
</evidence>
<dbReference type="Proteomes" id="UP001054811">
    <property type="component" value="Chromosome"/>
</dbReference>
<proteinExistence type="predicted"/>
<name>A0ABY5NGL9_9MICO</name>
<accession>A0ABY5NGL9</accession>
<gene>
    <name evidence="1" type="ORF">L2X98_26970</name>
</gene>
<dbReference type="RefSeq" id="WP_259610820.1">
    <property type="nucleotide sequence ID" value="NZ_CP091139.2"/>
</dbReference>
<sequence length="85" mass="9507">MDVLRDLVDGKHLVADESALLSLLPADHSAVRGLALELRDLRNEGDEPLRKIVLVRRLVLFGLLRLAVVDVLEIEVVVDFFVCHP</sequence>
<protein>
    <submittedName>
        <fullName evidence="1">Uncharacterized protein</fullName>
    </submittedName>
</protein>
<reference evidence="1" key="1">
    <citation type="submission" date="2022-01" db="EMBL/GenBank/DDBJ databases">
        <title>Microbacterium eymi and Microbacterium rhizovicinus sp. nov., isolated from the rhizospheric soil of Elymus tsukushiensis, a plant native to the Dokdo Islands, Republic of Korea.</title>
        <authorList>
            <person name="Hwang Y.J."/>
        </authorList>
    </citation>
    <scope>NUCLEOTIDE SEQUENCE</scope>
    <source>
        <strain evidence="1">KUDC0405</strain>
    </source>
</reference>